<dbReference type="EMBL" id="JALJOU010000134">
    <property type="protein sequence ID" value="KAK9819054.1"/>
    <property type="molecule type" value="Genomic_DNA"/>
</dbReference>
<evidence type="ECO:0000256" key="9">
    <source>
        <dbReference type="SAM" id="Coils"/>
    </source>
</evidence>
<dbReference type="InterPro" id="IPR009012">
    <property type="entry name" value="GrpE_head"/>
</dbReference>
<feature type="region of interest" description="Disordered" evidence="10">
    <location>
        <begin position="1"/>
        <end position="44"/>
    </location>
</feature>
<dbReference type="FunFam" id="2.30.22.10:FF:000001">
    <property type="entry name" value="Protein GrpE"/>
    <property type="match status" value="1"/>
</dbReference>
<comment type="caution">
    <text evidence="11">The sequence shown here is derived from an EMBL/GenBank/DDBJ whole genome shotgun (WGS) entry which is preliminary data.</text>
</comment>
<organism evidence="11 12">
    <name type="scientific">Elliptochloris bilobata</name>
    <dbReference type="NCBI Taxonomy" id="381761"/>
    <lineage>
        <taxon>Eukaryota</taxon>
        <taxon>Viridiplantae</taxon>
        <taxon>Chlorophyta</taxon>
        <taxon>core chlorophytes</taxon>
        <taxon>Trebouxiophyceae</taxon>
        <taxon>Trebouxiophyceae incertae sedis</taxon>
        <taxon>Elliptochloris clade</taxon>
        <taxon>Elliptochloris</taxon>
    </lineage>
</organism>
<feature type="compositionally biased region" description="Low complexity" evidence="10">
    <location>
        <begin position="24"/>
        <end position="34"/>
    </location>
</feature>
<dbReference type="HAMAP" id="MF_01151">
    <property type="entry name" value="GrpE"/>
    <property type="match status" value="1"/>
</dbReference>
<keyword evidence="7" id="KW-0496">Mitochondrion</keyword>
<dbReference type="InterPro" id="IPR000740">
    <property type="entry name" value="GrpE"/>
</dbReference>
<keyword evidence="5" id="KW-0346">Stress response</keyword>
<dbReference type="GO" id="GO:0042803">
    <property type="term" value="F:protein homodimerization activity"/>
    <property type="evidence" value="ECO:0007669"/>
    <property type="project" value="InterPro"/>
</dbReference>
<proteinExistence type="inferred from homology"/>
<dbReference type="GO" id="GO:0051082">
    <property type="term" value="F:unfolded protein binding"/>
    <property type="evidence" value="ECO:0007669"/>
    <property type="project" value="TreeGrafter"/>
</dbReference>
<keyword evidence="4" id="KW-0963">Cytoplasm</keyword>
<dbReference type="Proteomes" id="UP001445335">
    <property type="component" value="Unassembled WGS sequence"/>
</dbReference>
<dbReference type="GO" id="GO:0000774">
    <property type="term" value="F:adenyl-nucleotide exchange factor activity"/>
    <property type="evidence" value="ECO:0007669"/>
    <property type="project" value="InterPro"/>
</dbReference>
<dbReference type="CDD" id="cd00446">
    <property type="entry name" value="GrpE"/>
    <property type="match status" value="1"/>
</dbReference>
<dbReference type="PRINTS" id="PR00773">
    <property type="entry name" value="GRPEPROTEIN"/>
</dbReference>
<evidence type="ECO:0000256" key="2">
    <source>
        <dbReference type="ARBA" id="ARBA00009054"/>
    </source>
</evidence>
<evidence type="ECO:0000313" key="12">
    <source>
        <dbReference type="Proteomes" id="UP001445335"/>
    </source>
</evidence>
<evidence type="ECO:0000256" key="8">
    <source>
        <dbReference type="RuleBase" id="RU004478"/>
    </source>
</evidence>
<evidence type="ECO:0000256" key="4">
    <source>
        <dbReference type="ARBA" id="ARBA00022490"/>
    </source>
</evidence>
<evidence type="ECO:0000256" key="3">
    <source>
        <dbReference type="ARBA" id="ARBA00011738"/>
    </source>
</evidence>
<comment type="function">
    <text evidence="7">Essential component of the PAM complex, a complex required for the translocation of transit peptide-containing proteins from the inner membrane into the mitochondrial matrix in an ATP-dependent manner.</text>
</comment>
<dbReference type="SUPFAM" id="SSF58014">
    <property type="entry name" value="Coiled-coil domain of nucleotide exchange factor GrpE"/>
    <property type="match status" value="1"/>
</dbReference>
<dbReference type="SUPFAM" id="SSF51064">
    <property type="entry name" value="Head domain of nucleotide exchange factor GrpE"/>
    <property type="match status" value="1"/>
</dbReference>
<evidence type="ECO:0000313" key="11">
    <source>
        <dbReference type="EMBL" id="KAK9819054.1"/>
    </source>
</evidence>
<evidence type="ECO:0000256" key="5">
    <source>
        <dbReference type="ARBA" id="ARBA00023016"/>
    </source>
</evidence>
<comment type="subunit">
    <text evidence="3">Homodimer.</text>
</comment>
<evidence type="ECO:0000256" key="1">
    <source>
        <dbReference type="ARBA" id="ARBA00004496"/>
    </source>
</evidence>
<sequence>MPSLRDEGRRVQERRRPVCRAVEADNSAETSTSESSEEDALVDEGAPHEVLIRNARAMLEDCTLDEDATAEFVNEAEAQFASLAEQRAVVEAQLATAEEGLEVARAQFLRLNADFDNFRKRTAAEKQAIADKTKGDVVLALVPLVDSFESARSSLKAETEGERKLEAAYQGLYKQMVESFRGLGVEAVPGVGAPFDPELHEAIMREENDDVPDGTVLREFRRGFRLGSKLLRAAMVQVSYSEKPAAGSNGVGEGTPEAAQSIDIDIDATV</sequence>
<comment type="subcellular location">
    <subcellularLocation>
        <location evidence="1">Cytoplasm</location>
    </subcellularLocation>
    <subcellularLocation>
        <location evidence="7">Mitochondrion matrix</location>
    </subcellularLocation>
</comment>
<keyword evidence="6 7" id="KW-0143">Chaperone</keyword>
<dbReference type="GO" id="GO:0006457">
    <property type="term" value="P:protein folding"/>
    <property type="evidence" value="ECO:0007669"/>
    <property type="project" value="InterPro"/>
</dbReference>
<dbReference type="PANTHER" id="PTHR21237">
    <property type="entry name" value="GRPE PROTEIN"/>
    <property type="match status" value="1"/>
</dbReference>
<dbReference type="PANTHER" id="PTHR21237:SF40">
    <property type="entry name" value="CELL CYCLE AND APOPTOSIS REGULATOR PROTEIN 2"/>
    <property type="match status" value="1"/>
</dbReference>
<feature type="coiled-coil region" evidence="9">
    <location>
        <begin position="73"/>
        <end position="107"/>
    </location>
</feature>
<dbReference type="NCBIfam" id="NF010741">
    <property type="entry name" value="PRK14143.1"/>
    <property type="match status" value="1"/>
</dbReference>
<dbReference type="Gene3D" id="3.90.20.20">
    <property type="match status" value="1"/>
</dbReference>
<dbReference type="InterPro" id="IPR013805">
    <property type="entry name" value="GrpE_CC"/>
</dbReference>
<dbReference type="Pfam" id="PF01025">
    <property type="entry name" value="GrpE"/>
    <property type="match status" value="1"/>
</dbReference>
<comment type="similarity">
    <text evidence="2 8">Belongs to the GrpE family.</text>
</comment>
<dbReference type="GO" id="GO:0051087">
    <property type="term" value="F:protein-folding chaperone binding"/>
    <property type="evidence" value="ECO:0007669"/>
    <property type="project" value="InterPro"/>
</dbReference>
<reference evidence="11 12" key="1">
    <citation type="journal article" date="2024" name="Nat. Commun.">
        <title>Phylogenomics reveals the evolutionary origins of lichenization in chlorophyte algae.</title>
        <authorList>
            <person name="Puginier C."/>
            <person name="Libourel C."/>
            <person name="Otte J."/>
            <person name="Skaloud P."/>
            <person name="Haon M."/>
            <person name="Grisel S."/>
            <person name="Petersen M."/>
            <person name="Berrin J.G."/>
            <person name="Delaux P.M."/>
            <person name="Dal Grande F."/>
            <person name="Keller J."/>
        </authorList>
    </citation>
    <scope>NUCLEOTIDE SEQUENCE [LARGE SCALE GENOMIC DNA]</scope>
    <source>
        <strain evidence="11 12">SAG 245.80</strain>
    </source>
</reference>
<evidence type="ECO:0000256" key="6">
    <source>
        <dbReference type="ARBA" id="ARBA00023186"/>
    </source>
</evidence>
<dbReference type="PROSITE" id="PS01071">
    <property type="entry name" value="GRPE"/>
    <property type="match status" value="1"/>
</dbReference>
<dbReference type="AlphaFoldDB" id="A0AAW1QA59"/>
<gene>
    <name evidence="11" type="ORF">WJX81_003978</name>
</gene>
<dbReference type="GO" id="GO:0005759">
    <property type="term" value="C:mitochondrial matrix"/>
    <property type="evidence" value="ECO:0007669"/>
    <property type="project" value="UniProtKB-SubCell"/>
</dbReference>
<keyword evidence="9" id="KW-0175">Coiled coil</keyword>
<feature type="region of interest" description="Disordered" evidence="10">
    <location>
        <begin position="243"/>
        <end position="270"/>
    </location>
</feature>
<accession>A0AAW1QA59</accession>
<keyword evidence="12" id="KW-1185">Reference proteome</keyword>
<evidence type="ECO:0000256" key="7">
    <source>
        <dbReference type="RuleBase" id="RU000640"/>
    </source>
</evidence>
<feature type="compositionally biased region" description="Basic and acidic residues" evidence="10">
    <location>
        <begin position="1"/>
        <end position="16"/>
    </location>
</feature>
<protein>
    <recommendedName>
        <fullName evidence="7">GrpE protein homolog</fullName>
    </recommendedName>
</protein>
<dbReference type="Gene3D" id="2.30.22.10">
    <property type="entry name" value="Head domain of nucleotide exchange factor GrpE"/>
    <property type="match status" value="1"/>
</dbReference>
<name>A0AAW1QA59_9CHLO</name>
<evidence type="ECO:0000256" key="10">
    <source>
        <dbReference type="SAM" id="MobiDB-lite"/>
    </source>
</evidence>